<dbReference type="GO" id="GO:0016747">
    <property type="term" value="F:acyltransferase activity, transferring groups other than amino-acyl groups"/>
    <property type="evidence" value="ECO:0007669"/>
    <property type="project" value="InterPro"/>
</dbReference>
<dbReference type="PROSITE" id="PS51186">
    <property type="entry name" value="GNAT"/>
    <property type="match status" value="1"/>
</dbReference>
<dbReference type="InterPro" id="IPR000182">
    <property type="entry name" value="GNAT_dom"/>
</dbReference>
<dbReference type="Gene3D" id="3.40.630.30">
    <property type="match status" value="1"/>
</dbReference>
<keyword evidence="3" id="KW-1185">Reference proteome</keyword>
<accession>A0A7W7SQX2</accession>
<dbReference type="AlphaFoldDB" id="A0A7W7SQX2"/>
<dbReference type="PANTHER" id="PTHR43610:SF1">
    <property type="entry name" value="N-ACETYLTRANSFERASE DOMAIN-CONTAINING PROTEIN"/>
    <property type="match status" value="1"/>
</dbReference>
<evidence type="ECO:0000313" key="3">
    <source>
        <dbReference type="Proteomes" id="UP000578819"/>
    </source>
</evidence>
<dbReference type="PANTHER" id="PTHR43610">
    <property type="entry name" value="BLL6696 PROTEIN"/>
    <property type="match status" value="1"/>
</dbReference>
<comment type="caution">
    <text evidence="2">The sequence shown here is derived from an EMBL/GenBank/DDBJ whole genome shotgun (WGS) entry which is preliminary data.</text>
</comment>
<sequence length="198" mass="22014">MSISTHIKISLAEKPTLTGELVLLRPVEAADVPGLVELVSDPEVGRLTGSHASFNIEALEQWYATRADHDDRLDLAIVERATGGYVGEVVLNEFDVDNLSCSLRIALVGTRAFGRGFGSEAIRLILGHAFETVGLHRVSLEVYDFNPRARHVYEKIGFVHEGTRRQALRWEDAWVDAHDMAILAHEWAKHQGHPDRCG</sequence>
<dbReference type="Pfam" id="PF13302">
    <property type="entry name" value="Acetyltransf_3"/>
    <property type="match status" value="1"/>
</dbReference>
<evidence type="ECO:0000313" key="2">
    <source>
        <dbReference type="EMBL" id="MBB4959181.1"/>
    </source>
</evidence>
<dbReference type="RefSeq" id="WP_246446532.1">
    <property type="nucleotide sequence ID" value="NZ_JACHJW010000001.1"/>
</dbReference>
<name>A0A7W7SQX2_9ACTN</name>
<keyword evidence="2" id="KW-0808">Transferase</keyword>
<reference evidence="2 3" key="1">
    <citation type="submission" date="2020-08" db="EMBL/GenBank/DDBJ databases">
        <title>Sequencing the genomes of 1000 actinobacteria strains.</title>
        <authorList>
            <person name="Klenk H.-P."/>
        </authorList>
    </citation>
    <scope>NUCLEOTIDE SEQUENCE [LARGE SCALE GENOMIC DNA]</scope>
    <source>
        <strain evidence="2 3">DSM 45886</strain>
    </source>
</reference>
<dbReference type="Proteomes" id="UP000578819">
    <property type="component" value="Unassembled WGS sequence"/>
</dbReference>
<protein>
    <submittedName>
        <fullName evidence="2">RimJ/RimL family protein N-acetyltransferase</fullName>
    </submittedName>
</protein>
<proteinExistence type="predicted"/>
<dbReference type="SUPFAM" id="SSF55729">
    <property type="entry name" value="Acyl-CoA N-acyltransferases (Nat)"/>
    <property type="match status" value="1"/>
</dbReference>
<gene>
    <name evidence="2" type="ORF">FHR38_002914</name>
</gene>
<dbReference type="EMBL" id="JACHJW010000001">
    <property type="protein sequence ID" value="MBB4959181.1"/>
    <property type="molecule type" value="Genomic_DNA"/>
</dbReference>
<feature type="domain" description="N-acetyltransferase" evidence="1">
    <location>
        <begin position="22"/>
        <end position="181"/>
    </location>
</feature>
<organism evidence="2 3">
    <name type="scientific">Micromonospora polyrhachis</name>
    <dbReference type="NCBI Taxonomy" id="1282883"/>
    <lineage>
        <taxon>Bacteria</taxon>
        <taxon>Bacillati</taxon>
        <taxon>Actinomycetota</taxon>
        <taxon>Actinomycetes</taxon>
        <taxon>Micromonosporales</taxon>
        <taxon>Micromonosporaceae</taxon>
        <taxon>Micromonospora</taxon>
    </lineage>
</organism>
<evidence type="ECO:0000259" key="1">
    <source>
        <dbReference type="PROSITE" id="PS51186"/>
    </source>
</evidence>
<dbReference type="InterPro" id="IPR016181">
    <property type="entry name" value="Acyl_CoA_acyltransferase"/>
</dbReference>